<dbReference type="HOGENOM" id="CLU_134881_1_0_11"/>
<proteinExistence type="predicted"/>
<dbReference type="RefSeq" id="WP_005520582.1">
    <property type="nucleotide sequence ID" value="NZ_EQ973329.1"/>
</dbReference>
<name>C0E229_9CORY</name>
<dbReference type="Pfam" id="PF06114">
    <property type="entry name" value="Peptidase_M78"/>
    <property type="match status" value="1"/>
</dbReference>
<comment type="caution">
    <text evidence="2">The sequence shown here is derived from an EMBL/GenBank/DDBJ whole genome shotgun (WGS) entry which is preliminary data.</text>
</comment>
<dbReference type="Gene3D" id="1.10.10.2910">
    <property type="match status" value="1"/>
</dbReference>
<protein>
    <recommendedName>
        <fullName evidence="1">IrrE N-terminal-like domain-containing protein</fullName>
    </recommendedName>
</protein>
<dbReference type="AlphaFoldDB" id="C0E229"/>
<sequence>MITMLDLEQLAEEMGVMIVTHTGGKKGGWNPATRTVSLREGMHEVQTLCTLAYELGHAHYRHQLGATGLAREQQEREANEWAAILLIDENDYMAAEINCDSISSIAHELGVTILMVRIWRQLYAKGKIPQYCIQD</sequence>
<feature type="domain" description="IrrE N-terminal-like" evidence="1">
    <location>
        <begin position="12"/>
        <end position="116"/>
    </location>
</feature>
<evidence type="ECO:0000259" key="1">
    <source>
        <dbReference type="Pfam" id="PF06114"/>
    </source>
</evidence>
<dbReference type="InterPro" id="IPR010359">
    <property type="entry name" value="IrrE_HExxH"/>
</dbReference>
<evidence type="ECO:0000313" key="2">
    <source>
        <dbReference type="EMBL" id="EEG27371.1"/>
    </source>
</evidence>
<evidence type="ECO:0000313" key="3">
    <source>
        <dbReference type="Proteomes" id="UP000006247"/>
    </source>
</evidence>
<gene>
    <name evidence="2" type="ORF">CORMATOL_01034</name>
</gene>
<accession>C0E229</accession>
<organism evidence="2 3">
    <name type="scientific">Corynebacterium matruchotii ATCC 33806</name>
    <dbReference type="NCBI Taxonomy" id="566549"/>
    <lineage>
        <taxon>Bacteria</taxon>
        <taxon>Bacillati</taxon>
        <taxon>Actinomycetota</taxon>
        <taxon>Actinomycetes</taxon>
        <taxon>Mycobacteriales</taxon>
        <taxon>Corynebacteriaceae</taxon>
        <taxon>Corynebacterium</taxon>
    </lineage>
</organism>
<dbReference type="EMBL" id="ACEB01000017">
    <property type="protein sequence ID" value="EEG27371.1"/>
    <property type="molecule type" value="Genomic_DNA"/>
</dbReference>
<dbReference type="Proteomes" id="UP000006247">
    <property type="component" value="Unassembled WGS sequence"/>
</dbReference>
<reference evidence="2 3" key="1">
    <citation type="submission" date="2009-01" db="EMBL/GenBank/DDBJ databases">
        <authorList>
            <person name="Fulton L."/>
            <person name="Clifton S."/>
            <person name="Chinwalla A.T."/>
            <person name="Mitreva M."/>
            <person name="Sodergren E."/>
            <person name="Weinstock G."/>
            <person name="Clifton S."/>
            <person name="Dooling D.J."/>
            <person name="Fulton B."/>
            <person name="Minx P."/>
            <person name="Pepin K.H."/>
            <person name="Johnson M."/>
            <person name="Bhonagiri V."/>
            <person name="Nash W.E."/>
            <person name="Mardis E.R."/>
            <person name="Wilson R.K."/>
        </authorList>
    </citation>
    <scope>NUCLEOTIDE SEQUENCE [LARGE SCALE GENOMIC DNA]</scope>
    <source>
        <strain evidence="2 3">ATCC 33806</strain>
    </source>
</reference>